<comment type="similarity">
    <text evidence="8">Belongs to the YOS1 family.</text>
</comment>
<gene>
    <name evidence="10" type="ORF">OSB1V03_LOCUS13215</name>
</gene>
<keyword evidence="4" id="KW-0812">Transmembrane</keyword>
<evidence type="ECO:0000313" key="10">
    <source>
        <dbReference type="EMBL" id="CAD7632813.1"/>
    </source>
</evidence>
<keyword evidence="3" id="KW-0813">Transport</keyword>
<comment type="subcellular location">
    <subcellularLocation>
        <location evidence="1">Membrane</location>
    </subcellularLocation>
</comment>
<dbReference type="GO" id="GO:0015031">
    <property type="term" value="P:protein transport"/>
    <property type="evidence" value="ECO:0007669"/>
    <property type="project" value="UniProtKB-KW"/>
</dbReference>
<keyword evidence="6" id="KW-1133">Transmembrane helix</keyword>
<dbReference type="GO" id="GO:0006888">
    <property type="term" value="P:endoplasmic reticulum to Golgi vesicle-mediated transport"/>
    <property type="evidence" value="ECO:0007669"/>
    <property type="project" value="TreeGrafter"/>
</dbReference>
<organism evidence="10">
    <name type="scientific">Medioppia subpectinata</name>
    <dbReference type="NCBI Taxonomy" id="1979941"/>
    <lineage>
        <taxon>Eukaryota</taxon>
        <taxon>Metazoa</taxon>
        <taxon>Ecdysozoa</taxon>
        <taxon>Arthropoda</taxon>
        <taxon>Chelicerata</taxon>
        <taxon>Arachnida</taxon>
        <taxon>Acari</taxon>
        <taxon>Acariformes</taxon>
        <taxon>Sarcoptiformes</taxon>
        <taxon>Oribatida</taxon>
        <taxon>Brachypylina</taxon>
        <taxon>Oppioidea</taxon>
        <taxon>Oppiidae</taxon>
        <taxon>Medioppia</taxon>
    </lineage>
</organism>
<dbReference type="AlphaFoldDB" id="A0A7R9Q6G6"/>
<protein>
    <recommendedName>
        <fullName evidence="2">Immediate early response 3-interacting protein 1</fullName>
    </recommendedName>
</protein>
<sequence>MVLSIYGLLETGLLIVNAIVVLNEDRFLSKIGWGRHSLNAAQQQYGQHMDPSVKSQLLNMIHSIRTVMRGNHMSTTCCHY</sequence>
<dbReference type="PANTHER" id="PTHR15858">
    <property type="entry name" value="IMMEDIATE EARLY RESPONSE 3-INTERACTING PROTEIN 1"/>
    <property type="match status" value="1"/>
</dbReference>
<evidence type="ECO:0000256" key="6">
    <source>
        <dbReference type="ARBA" id="ARBA00022989"/>
    </source>
</evidence>
<evidence type="ECO:0000256" key="8">
    <source>
        <dbReference type="ARBA" id="ARBA00024203"/>
    </source>
</evidence>
<name>A0A7R9Q6G6_9ACAR</name>
<keyword evidence="5" id="KW-0653">Protein transport</keyword>
<feature type="non-terminal residue" evidence="10">
    <location>
        <position position="80"/>
    </location>
</feature>
<dbReference type="GO" id="GO:0005789">
    <property type="term" value="C:endoplasmic reticulum membrane"/>
    <property type="evidence" value="ECO:0007669"/>
    <property type="project" value="TreeGrafter"/>
</dbReference>
<evidence type="ECO:0000256" key="2">
    <source>
        <dbReference type="ARBA" id="ARBA00016434"/>
    </source>
</evidence>
<evidence type="ECO:0000256" key="1">
    <source>
        <dbReference type="ARBA" id="ARBA00004370"/>
    </source>
</evidence>
<evidence type="ECO:0000256" key="5">
    <source>
        <dbReference type="ARBA" id="ARBA00022927"/>
    </source>
</evidence>
<evidence type="ECO:0000256" key="7">
    <source>
        <dbReference type="ARBA" id="ARBA00023136"/>
    </source>
</evidence>
<dbReference type="EMBL" id="OC866177">
    <property type="protein sequence ID" value="CAD7632813.1"/>
    <property type="molecule type" value="Genomic_DNA"/>
</dbReference>
<dbReference type="OrthoDB" id="15356at2759"/>
<evidence type="ECO:0000256" key="4">
    <source>
        <dbReference type="ARBA" id="ARBA00022692"/>
    </source>
</evidence>
<comment type="function">
    <text evidence="9">Regulator of endoplasmic reticulum secretion that acts as a key determinant of brain size. Required for secretion of extracellular matrix proteins. Required for correct brain development by depositing sufficient extracellular matrix proteins for tissue integrity and the proliferation of neural progenitors. Acts as a regulator of the unfolded protein response (UPR).</text>
</comment>
<dbReference type="InterPro" id="IPR013880">
    <property type="entry name" value="Yos1"/>
</dbReference>
<evidence type="ECO:0000256" key="9">
    <source>
        <dbReference type="ARBA" id="ARBA00045999"/>
    </source>
</evidence>
<dbReference type="PANTHER" id="PTHR15858:SF0">
    <property type="entry name" value="IMMEDIATE EARLY RESPONSE 3-INTERACTING PROTEIN 1"/>
    <property type="match status" value="1"/>
</dbReference>
<dbReference type="Pfam" id="PF08571">
    <property type="entry name" value="Yos1"/>
    <property type="match status" value="1"/>
</dbReference>
<keyword evidence="7" id="KW-0472">Membrane</keyword>
<reference evidence="10" key="1">
    <citation type="submission" date="2020-11" db="EMBL/GenBank/DDBJ databases">
        <authorList>
            <person name="Tran Van P."/>
        </authorList>
    </citation>
    <scope>NUCLEOTIDE SEQUENCE</scope>
</reference>
<proteinExistence type="inferred from homology"/>
<dbReference type="GO" id="GO:0000139">
    <property type="term" value="C:Golgi membrane"/>
    <property type="evidence" value="ECO:0007669"/>
    <property type="project" value="TreeGrafter"/>
</dbReference>
<dbReference type="GO" id="GO:0030134">
    <property type="term" value="C:COPII-coated ER to Golgi transport vesicle"/>
    <property type="evidence" value="ECO:0007669"/>
    <property type="project" value="TreeGrafter"/>
</dbReference>
<accession>A0A7R9Q6G6</accession>
<evidence type="ECO:0000256" key="3">
    <source>
        <dbReference type="ARBA" id="ARBA00022448"/>
    </source>
</evidence>